<dbReference type="GO" id="GO:0006397">
    <property type="term" value="P:mRNA processing"/>
    <property type="evidence" value="ECO:0007669"/>
    <property type="project" value="UniProtKB-KW"/>
</dbReference>
<name>A0A1J1H4D7_PLARL</name>
<dbReference type="KEGG" id="prel:PRELSG_0731800"/>
<keyword evidence="3" id="KW-0507">mRNA processing</keyword>
<dbReference type="InterPro" id="IPR007854">
    <property type="entry name" value="Fip1_dom"/>
</dbReference>
<keyword evidence="4" id="KW-0539">Nucleus</keyword>
<sequence>MEDSDDEENVQVIVFGNSSIANFDDFYREEITREKNYEEKNNTNTNNSLKNEVQSEEIEDLDLDAQVLKATKENKVFMKYEYTHEKPWTYHSDKSIWFNYNFDENSFKDWVQKHIDRRIEKQQNYQIENSDNIFNENLKSNINTSTYEEDLQISKNLNYKNQNVKNKMKYKNTKNNFYNNKNSIHNNINKDNSTFTADENSFDNQVFRNEDFFIHSNKNKSYDNNKDIKNNFIQSYSNNNTSINSYNNNSNNKIKNDTVDVPIQNDDLKQLQNLINFFKENPEV</sequence>
<proteinExistence type="inferred from homology"/>
<gene>
    <name evidence="6" type="ORF">PRELSG_0731800</name>
</gene>
<evidence type="ECO:0000256" key="3">
    <source>
        <dbReference type="ARBA" id="ARBA00022664"/>
    </source>
</evidence>
<comment type="similarity">
    <text evidence="2">Belongs to the FIP1 family.</text>
</comment>
<evidence type="ECO:0000313" key="7">
    <source>
        <dbReference type="Proteomes" id="UP000220158"/>
    </source>
</evidence>
<evidence type="ECO:0000259" key="5">
    <source>
        <dbReference type="Pfam" id="PF05182"/>
    </source>
</evidence>
<organism evidence="6 7">
    <name type="scientific">Plasmodium relictum</name>
    <dbReference type="NCBI Taxonomy" id="85471"/>
    <lineage>
        <taxon>Eukaryota</taxon>
        <taxon>Sar</taxon>
        <taxon>Alveolata</taxon>
        <taxon>Apicomplexa</taxon>
        <taxon>Aconoidasida</taxon>
        <taxon>Haemosporida</taxon>
        <taxon>Plasmodiidae</taxon>
        <taxon>Plasmodium</taxon>
        <taxon>Plasmodium (Haemamoeba)</taxon>
    </lineage>
</organism>
<protein>
    <recommendedName>
        <fullName evidence="5">Pre-mRNA polyadenylation factor Fip1 domain-containing protein</fullName>
    </recommendedName>
</protein>
<dbReference type="OrthoDB" id="1917198at2759"/>
<evidence type="ECO:0000313" key="6">
    <source>
        <dbReference type="EMBL" id="CRG99553.1"/>
    </source>
</evidence>
<dbReference type="GeneID" id="39735655"/>
<dbReference type="VEuPathDB" id="PlasmoDB:PRELSG_0731800"/>
<dbReference type="GO" id="GO:0005634">
    <property type="term" value="C:nucleus"/>
    <property type="evidence" value="ECO:0007669"/>
    <property type="project" value="UniProtKB-SubCell"/>
</dbReference>
<dbReference type="Pfam" id="PF05182">
    <property type="entry name" value="Fip1"/>
    <property type="match status" value="1"/>
</dbReference>
<evidence type="ECO:0000256" key="2">
    <source>
        <dbReference type="ARBA" id="ARBA00007459"/>
    </source>
</evidence>
<evidence type="ECO:0000256" key="4">
    <source>
        <dbReference type="ARBA" id="ARBA00023242"/>
    </source>
</evidence>
<dbReference type="OMA" id="FEYINHN"/>
<accession>A0A1J1H4D7</accession>
<dbReference type="Proteomes" id="UP000220158">
    <property type="component" value="Chromosome 7"/>
</dbReference>
<reference evidence="6 7" key="1">
    <citation type="submission" date="2015-04" db="EMBL/GenBank/DDBJ databases">
        <authorList>
            <consortium name="Pathogen Informatics"/>
        </authorList>
    </citation>
    <scope>NUCLEOTIDE SEQUENCE [LARGE SCALE GENOMIC DNA]</scope>
    <source>
        <strain evidence="6 7">SGS1</strain>
    </source>
</reference>
<comment type="subcellular location">
    <subcellularLocation>
        <location evidence="1">Nucleus</location>
    </subcellularLocation>
</comment>
<dbReference type="EMBL" id="LN835302">
    <property type="protein sequence ID" value="CRG99553.1"/>
    <property type="molecule type" value="Genomic_DNA"/>
</dbReference>
<dbReference type="RefSeq" id="XP_028532558.1">
    <property type="nucleotide sequence ID" value="XM_028676028.1"/>
</dbReference>
<keyword evidence="7" id="KW-1185">Reference proteome</keyword>
<dbReference type="AlphaFoldDB" id="A0A1J1H4D7"/>
<evidence type="ECO:0000256" key="1">
    <source>
        <dbReference type="ARBA" id="ARBA00004123"/>
    </source>
</evidence>
<feature type="domain" description="Pre-mRNA polyadenylation factor Fip1" evidence="5">
    <location>
        <begin position="83"/>
        <end position="114"/>
    </location>
</feature>